<dbReference type="Proteomes" id="UP001465976">
    <property type="component" value="Unassembled WGS sequence"/>
</dbReference>
<evidence type="ECO:0000313" key="3">
    <source>
        <dbReference type="Proteomes" id="UP001465976"/>
    </source>
</evidence>
<accession>A0ABR3F252</accession>
<proteinExistence type="predicted"/>
<gene>
    <name evidence="2" type="primary">PCF11_2</name>
    <name evidence="2" type="ORF">V5O48_012814</name>
</gene>
<dbReference type="EMBL" id="JBAHYK010001181">
    <property type="protein sequence ID" value="KAL0569160.1"/>
    <property type="molecule type" value="Genomic_DNA"/>
</dbReference>
<sequence>MEELLFTWRTGSFPGKEPFGVPAQVSIERGIWGYGTTCSRFHSSGQVTKGKVLSEIDSVRKSERCDLTPPTPSRSTMWRYFDRRLVEAGVSPGELNQILGQLCSLMRTATQPTRRRLRLSSVHVYLYRHPQPFTVPPLVLPPATPALSATPIKLEHDVSVPPTVAAPVPTAAPGFADLLSSLLKSGVVSAHGTPVGAGSTLSTVGSIRFKLAVQSLLCDGISFQCKQCCPRFFGSVTGKKELEDHLDNALRETSGKTFRPIKTSEQATAAAVSSEQRIRSMVPDTKGNGRTDRLSAQGPTQ</sequence>
<comment type="caution">
    <text evidence="2">The sequence shown here is derived from an EMBL/GenBank/DDBJ whole genome shotgun (WGS) entry which is preliminary data.</text>
</comment>
<protein>
    <submittedName>
        <fullName evidence="2">mRNA 3' end processing factor</fullName>
    </submittedName>
</protein>
<feature type="compositionally biased region" description="Polar residues" evidence="1">
    <location>
        <begin position="263"/>
        <end position="275"/>
    </location>
</feature>
<name>A0ABR3F252_9AGAR</name>
<organism evidence="2 3">
    <name type="scientific">Marasmius crinis-equi</name>
    <dbReference type="NCBI Taxonomy" id="585013"/>
    <lineage>
        <taxon>Eukaryota</taxon>
        <taxon>Fungi</taxon>
        <taxon>Dikarya</taxon>
        <taxon>Basidiomycota</taxon>
        <taxon>Agaricomycotina</taxon>
        <taxon>Agaricomycetes</taxon>
        <taxon>Agaricomycetidae</taxon>
        <taxon>Agaricales</taxon>
        <taxon>Marasmiineae</taxon>
        <taxon>Marasmiaceae</taxon>
        <taxon>Marasmius</taxon>
    </lineage>
</organism>
<feature type="region of interest" description="Disordered" evidence="1">
    <location>
        <begin position="262"/>
        <end position="301"/>
    </location>
</feature>
<evidence type="ECO:0000313" key="2">
    <source>
        <dbReference type="EMBL" id="KAL0569160.1"/>
    </source>
</evidence>
<reference evidence="2 3" key="1">
    <citation type="submission" date="2024-02" db="EMBL/GenBank/DDBJ databases">
        <title>A draft genome for the cacao thread blight pathogen Marasmius crinis-equi.</title>
        <authorList>
            <person name="Cohen S.P."/>
            <person name="Baruah I.K."/>
            <person name="Amoako-Attah I."/>
            <person name="Bukari Y."/>
            <person name="Meinhardt L.W."/>
            <person name="Bailey B.A."/>
        </authorList>
    </citation>
    <scope>NUCLEOTIDE SEQUENCE [LARGE SCALE GENOMIC DNA]</scope>
    <source>
        <strain evidence="2 3">GH-76</strain>
    </source>
</reference>
<evidence type="ECO:0000256" key="1">
    <source>
        <dbReference type="SAM" id="MobiDB-lite"/>
    </source>
</evidence>
<keyword evidence="3" id="KW-1185">Reference proteome</keyword>